<feature type="transmembrane region" description="Helical" evidence="2">
    <location>
        <begin position="83"/>
        <end position="105"/>
    </location>
</feature>
<keyword evidence="2" id="KW-0472">Membrane</keyword>
<keyword evidence="2" id="KW-1133">Transmembrane helix</keyword>
<feature type="transmembrane region" description="Helical" evidence="2">
    <location>
        <begin position="255"/>
        <end position="272"/>
    </location>
</feature>
<evidence type="ECO:0000256" key="1">
    <source>
        <dbReference type="SAM" id="MobiDB-lite"/>
    </source>
</evidence>
<gene>
    <name evidence="3" type="ORF">AMS68_005980</name>
</gene>
<evidence type="ECO:0000313" key="3">
    <source>
        <dbReference type="EMBL" id="QIX00463.1"/>
    </source>
</evidence>
<feature type="region of interest" description="Disordered" evidence="1">
    <location>
        <begin position="1"/>
        <end position="34"/>
    </location>
</feature>
<dbReference type="AlphaFoldDB" id="A0A6H0Y0C1"/>
<evidence type="ECO:0000313" key="4">
    <source>
        <dbReference type="Proteomes" id="UP000503462"/>
    </source>
</evidence>
<keyword evidence="2" id="KW-0812">Transmembrane</keyword>
<proteinExistence type="predicted"/>
<dbReference type="Proteomes" id="UP000503462">
    <property type="component" value="Chromosome 4"/>
</dbReference>
<keyword evidence="4" id="KW-1185">Reference proteome</keyword>
<evidence type="ECO:0000256" key="2">
    <source>
        <dbReference type="SAM" id="Phobius"/>
    </source>
</evidence>
<feature type="transmembrane region" description="Helical" evidence="2">
    <location>
        <begin position="203"/>
        <end position="222"/>
    </location>
</feature>
<feature type="transmembrane region" description="Helical" evidence="2">
    <location>
        <begin position="278"/>
        <end position="298"/>
    </location>
</feature>
<accession>A0A6H0Y0C1</accession>
<dbReference type="OrthoDB" id="5089392at2759"/>
<feature type="transmembrane region" description="Helical" evidence="2">
    <location>
        <begin position="162"/>
        <end position="183"/>
    </location>
</feature>
<reference evidence="3 4" key="1">
    <citation type="journal article" date="2016" name="Sci. Rep.">
        <title>Peltaster fructicola genome reveals evolution from an invasive phytopathogen to an ectophytic parasite.</title>
        <authorList>
            <person name="Xu C."/>
            <person name="Chen H."/>
            <person name="Gleason M.L."/>
            <person name="Xu J.R."/>
            <person name="Liu H."/>
            <person name="Zhang R."/>
            <person name="Sun G."/>
        </authorList>
    </citation>
    <scope>NUCLEOTIDE SEQUENCE [LARGE SCALE GENOMIC DNA]</scope>
    <source>
        <strain evidence="3 4">LNHT1506</strain>
    </source>
</reference>
<sequence length="447" mass="50444">MSNEHKTVQTAGTSAQLHDDRLRSTNNGAPTGPTVKLLRRKHRYDLARDRQYKNNLLWQVGFLELSNALDFPANVWNQIPTPLFAAVLMGLGGSVAILWSIFAFWDMHKSLANIRLLRSERRFLKRWQREVDTEDTLATSCLVQAYIDVNTRELGWEVIDRVMLDVCSGISGILVGTGALMAIRGDIDEVFWVSNLLSGYIGNSFLAPFALLNVFWAGFMWMRAGGESKELVDGLAPFSHELRSKVRRHGRKHRLYAVLNGATAVVGCVGSIMSATLWYGYVIIAPCVVASVFANLLWRHRMGYDRDMIRRKDDIRGVDILQTLNAIQLAIDAFTTGSITALPCFTLDDSITANVAQFMKKACLYNSFCHELSRRRPMSEKDESLDESIIDHAYLCSVDNDMVIAAGTAAITKDQRWLIYQERFLIEVYGRYSRVLEKESALAKQET</sequence>
<protein>
    <recommendedName>
        <fullName evidence="5">Integral membrane protein</fullName>
    </recommendedName>
</protein>
<dbReference type="EMBL" id="CP051142">
    <property type="protein sequence ID" value="QIX00463.1"/>
    <property type="molecule type" value="Genomic_DNA"/>
</dbReference>
<evidence type="ECO:0008006" key="5">
    <source>
        <dbReference type="Google" id="ProtNLM"/>
    </source>
</evidence>
<organism evidence="3 4">
    <name type="scientific">Peltaster fructicola</name>
    <dbReference type="NCBI Taxonomy" id="286661"/>
    <lineage>
        <taxon>Eukaryota</taxon>
        <taxon>Fungi</taxon>
        <taxon>Dikarya</taxon>
        <taxon>Ascomycota</taxon>
        <taxon>Pezizomycotina</taxon>
        <taxon>Dothideomycetes</taxon>
        <taxon>Dothideomycetes incertae sedis</taxon>
        <taxon>Peltaster</taxon>
    </lineage>
</organism>
<name>A0A6H0Y0C1_9PEZI</name>